<reference evidence="8" key="1">
    <citation type="journal article" date="2021" name="PeerJ">
        <title>Extensive microbial diversity within the chicken gut microbiome revealed by metagenomics and culture.</title>
        <authorList>
            <person name="Gilroy R."/>
            <person name="Ravi A."/>
            <person name="Getino M."/>
            <person name="Pursley I."/>
            <person name="Horton D.L."/>
            <person name="Alikhan N.F."/>
            <person name="Baker D."/>
            <person name="Gharbi K."/>
            <person name="Hall N."/>
            <person name="Watson M."/>
            <person name="Adriaenssens E.M."/>
            <person name="Foster-Nyarko E."/>
            <person name="Jarju S."/>
            <person name="Secka A."/>
            <person name="Antonio M."/>
            <person name="Oren A."/>
            <person name="Chaudhuri R.R."/>
            <person name="La Ragione R."/>
            <person name="Hildebrand F."/>
            <person name="Pallen M.J."/>
        </authorList>
    </citation>
    <scope>NUCLEOTIDE SEQUENCE</scope>
    <source>
        <strain evidence="8">F6-686</strain>
    </source>
</reference>
<proteinExistence type="inferred from homology"/>
<gene>
    <name evidence="8" type="ORF">H9806_06575</name>
</gene>
<evidence type="ECO:0000256" key="5">
    <source>
        <dbReference type="ARBA" id="ARBA00022801"/>
    </source>
</evidence>
<reference evidence="8" key="2">
    <citation type="submission" date="2021-04" db="EMBL/GenBank/DDBJ databases">
        <authorList>
            <person name="Gilroy R."/>
        </authorList>
    </citation>
    <scope>NUCLEOTIDE SEQUENCE</scope>
    <source>
        <strain evidence="8">F6-686</strain>
    </source>
</reference>
<evidence type="ECO:0000313" key="8">
    <source>
        <dbReference type="EMBL" id="MBU3828774.1"/>
    </source>
</evidence>
<keyword evidence="4" id="KW-0255">Endonuclease</keyword>
<comment type="caution">
    <text evidence="8">The sequence shown here is derived from an EMBL/GenBank/DDBJ whole genome shotgun (WGS) entry which is preliminary data.</text>
</comment>
<dbReference type="GO" id="GO:0016787">
    <property type="term" value="F:hydrolase activity"/>
    <property type="evidence" value="ECO:0007669"/>
    <property type="project" value="UniProtKB-KW"/>
</dbReference>
<evidence type="ECO:0000256" key="1">
    <source>
        <dbReference type="ARBA" id="ARBA00008172"/>
    </source>
</evidence>
<dbReference type="InterPro" id="IPR035093">
    <property type="entry name" value="RelE/ParE_toxin_dom_sf"/>
</dbReference>
<comment type="similarity">
    <text evidence="1">Belongs to the YoeB family.</text>
</comment>
<sequence length="59" mass="7304">MNKLISDTIRHPFTRLGDPKPLQHELIGYWSRRINRKDRMVYIVYTDRIESIQLKQHYY</sequence>
<keyword evidence="5" id="KW-0378">Hydrolase</keyword>
<dbReference type="GO" id="GO:0006401">
    <property type="term" value="P:RNA catabolic process"/>
    <property type="evidence" value="ECO:0007669"/>
    <property type="project" value="InterPro"/>
</dbReference>
<dbReference type="Pfam" id="PF06769">
    <property type="entry name" value="YoeB_toxin"/>
    <property type="match status" value="1"/>
</dbReference>
<dbReference type="Gene3D" id="3.30.2310.20">
    <property type="entry name" value="RelE-like"/>
    <property type="match status" value="1"/>
</dbReference>
<accession>A0A9E2KRH3</accession>
<dbReference type="GO" id="GO:0004519">
    <property type="term" value="F:endonuclease activity"/>
    <property type="evidence" value="ECO:0007669"/>
    <property type="project" value="UniProtKB-KW"/>
</dbReference>
<protein>
    <recommendedName>
        <fullName evidence="7">Endoribonuclease YoeB</fullName>
    </recommendedName>
    <alternativeName>
        <fullName evidence="6">Putative mRNA interferase YoeB</fullName>
    </alternativeName>
</protein>
<dbReference type="AlphaFoldDB" id="A0A9E2KRH3"/>
<name>A0A9E2KRH3_9LACO</name>
<evidence type="ECO:0000256" key="3">
    <source>
        <dbReference type="ARBA" id="ARBA00022722"/>
    </source>
</evidence>
<dbReference type="SUPFAM" id="SSF143011">
    <property type="entry name" value="RelE-like"/>
    <property type="match status" value="1"/>
</dbReference>
<dbReference type="PANTHER" id="PTHR38039">
    <property type="entry name" value="TOXIN YOEB"/>
    <property type="match status" value="1"/>
</dbReference>
<dbReference type="GO" id="GO:0045892">
    <property type="term" value="P:negative regulation of DNA-templated transcription"/>
    <property type="evidence" value="ECO:0007669"/>
    <property type="project" value="TreeGrafter"/>
</dbReference>
<dbReference type="NCBIfam" id="TIGR02116">
    <property type="entry name" value="toxin_Txe_YoeB"/>
    <property type="match status" value="1"/>
</dbReference>
<evidence type="ECO:0000256" key="6">
    <source>
        <dbReference type="ARBA" id="ARBA00030388"/>
    </source>
</evidence>
<keyword evidence="2" id="KW-1277">Toxin-antitoxin system</keyword>
<evidence type="ECO:0000256" key="7">
    <source>
        <dbReference type="ARBA" id="ARBA00050056"/>
    </source>
</evidence>
<dbReference type="Proteomes" id="UP000823844">
    <property type="component" value="Unassembled WGS sequence"/>
</dbReference>
<evidence type="ECO:0000256" key="4">
    <source>
        <dbReference type="ARBA" id="ARBA00022759"/>
    </source>
</evidence>
<keyword evidence="3" id="KW-0540">Nuclease</keyword>
<evidence type="ECO:0000256" key="2">
    <source>
        <dbReference type="ARBA" id="ARBA00022649"/>
    </source>
</evidence>
<dbReference type="PANTHER" id="PTHR38039:SF1">
    <property type="entry name" value="TOXIN YOEB"/>
    <property type="match status" value="1"/>
</dbReference>
<evidence type="ECO:0000313" key="9">
    <source>
        <dbReference type="Proteomes" id="UP000823844"/>
    </source>
</evidence>
<dbReference type="InterPro" id="IPR009614">
    <property type="entry name" value="YoeB_toxin"/>
</dbReference>
<organism evidence="8 9">
    <name type="scientific">Candidatus Lactobacillus pullistercoris</name>
    <dbReference type="NCBI Taxonomy" id="2838636"/>
    <lineage>
        <taxon>Bacteria</taxon>
        <taxon>Bacillati</taxon>
        <taxon>Bacillota</taxon>
        <taxon>Bacilli</taxon>
        <taxon>Lactobacillales</taxon>
        <taxon>Lactobacillaceae</taxon>
        <taxon>Lactobacillus</taxon>
    </lineage>
</organism>
<dbReference type="EMBL" id="JAHLFT010000084">
    <property type="protein sequence ID" value="MBU3828774.1"/>
    <property type="molecule type" value="Genomic_DNA"/>
</dbReference>